<keyword evidence="1" id="KW-0812">Transmembrane</keyword>
<dbReference type="RefSeq" id="WP_193933923.1">
    <property type="nucleotide sequence ID" value="NZ_CAWPMZ010000093.1"/>
</dbReference>
<organism evidence="2 3">
    <name type="scientific">Gloeocapsopsis crepidinum LEGE 06123</name>
    <dbReference type="NCBI Taxonomy" id="588587"/>
    <lineage>
        <taxon>Bacteria</taxon>
        <taxon>Bacillati</taxon>
        <taxon>Cyanobacteriota</taxon>
        <taxon>Cyanophyceae</taxon>
        <taxon>Oscillatoriophycideae</taxon>
        <taxon>Chroococcales</taxon>
        <taxon>Chroococcaceae</taxon>
        <taxon>Gloeocapsopsis</taxon>
    </lineage>
</organism>
<proteinExistence type="predicted"/>
<dbReference type="Proteomes" id="UP000651156">
    <property type="component" value="Unassembled WGS sequence"/>
</dbReference>
<feature type="transmembrane region" description="Helical" evidence="1">
    <location>
        <begin position="21"/>
        <end position="45"/>
    </location>
</feature>
<accession>A0ABR9UW29</accession>
<dbReference type="EMBL" id="JADEWN010000057">
    <property type="protein sequence ID" value="MBE9192497.1"/>
    <property type="molecule type" value="Genomic_DNA"/>
</dbReference>
<keyword evidence="3" id="KW-1185">Reference proteome</keyword>
<gene>
    <name evidence="2" type="ORF">IQ230_19515</name>
</gene>
<name>A0ABR9UW29_9CHRO</name>
<comment type="caution">
    <text evidence="2">The sequence shown here is derived from an EMBL/GenBank/DDBJ whole genome shotgun (WGS) entry which is preliminary data.</text>
</comment>
<dbReference type="InterPro" id="IPR012902">
    <property type="entry name" value="N_methyl_site"/>
</dbReference>
<keyword evidence="1" id="KW-0472">Membrane</keyword>
<dbReference type="NCBIfam" id="NF038304">
    <property type="entry name" value="EPS_HpsC"/>
    <property type="match status" value="1"/>
</dbReference>
<protein>
    <recommendedName>
        <fullName evidence="4">Prepilin-type N-terminal cleavage/methylation domain-containing protein</fullName>
    </recommendedName>
</protein>
<evidence type="ECO:0008006" key="4">
    <source>
        <dbReference type="Google" id="ProtNLM"/>
    </source>
</evidence>
<keyword evidence="1" id="KW-1133">Transmembrane helix</keyword>
<evidence type="ECO:0000256" key="1">
    <source>
        <dbReference type="SAM" id="Phobius"/>
    </source>
</evidence>
<sequence length="322" mass="34939">MRKSLKFLFQQSHQSRKTSGFTLTELLVGMLMASLVITPLFSFALNIMDSDRKEQAKATTEQEIESALDYITQDLEQAVYIYDADGLDKNSTDTPVGIKNQIPPVSATGNCGSTTPTCVPVLVFWKRDHRPGILPVSGSSVKDDTFVYSLVAYYLIKGNTGTQPWSSAARIGRFEIRDGVRNPTSPTNSDGTPNFITNESTSAGFQLFDLSVTGSSLKEKMNRWTKASGSYTTNVLTLIDYVDHSNLTPQACPTGMQRVPSAATLPGGFYACVDSAATSAQIYIRGNALARLGNNTTFSTNQSAYFPSATIQVKGRGFLGVE</sequence>
<evidence type="ECO:0000313" key="3">
    <source>
        <dbReference type="Proteomes" id="UP000651156"/>
    </source>
</evidence>
<evidence type="ECO:0000313" key="2">
    <source>
        <dbReference type="EMBL" id="MBE9192497.1"/>
    </source>
</evidence>
<dbReference type="Pfam" id="PF07963">
    <property type="entry name" value="N_methyl"/>
    <property type="match status" value="1"/>
</dbReference>
<reference evidence="2 3" key="1">
    <citation type="submission" date="2020-10" db="EMBL/GenBank/DDBJ databases">
        <authorList>
            <person name="Castelo-Branco R."/>
            <person name="Eusebio N."/>
            <person name="Adriana R."/>
            <person name="Vieira A."/>
            <person name="Brugerolle De Fraissinette N."/>
            <person name="Rezende De Castro R."/>
            <person name="Schneider M.P."/>
            <person name="Vasconcelos V."/>
            <person name="Leao P.N."/>
        </authorList>
    </citation>
    <scope>NUCLEOTIDE SEQUENCE [LARGE SCALE GENOMIC DNA]</scope>
    <source>
        <strain evidence="2 3">LEGE 06123</strain>
    </source>
</reference>